<dbReference type="InterPro" id="IPR054222">
    <property type="entry name" value="DUF6942"/>
</dbReference>
<name>E1SNG8_FERBD</name>
<dbReference type="OrthoDB" id="6077837at2"/>
<reference evidence="1 2" key="1">
    <citation type="journal article" date="2010" name="Stand. Genomic Sci.">
        <title>Complete genome sequence of Ferrimonas balearica type strain (PAT).</title>
        <authorList>
            <person name="Nolan M."/>
            <person name="Sikorski J."/>
            <person name="Davenport K."/>
            <person name="Lucas S."/>
            <person name="Glavina Del Rio T."/>
            <person name="Tice H."/>
            <person name="Cheng J."/>
            <person name="Goodwin L."/>
            <person name="Pitluck S."/>
            <person name="Liolios K."/>
            <person name="Ivanova N."/>
            <person name="Mavromatis K."/>
            <person name="Ovchinnikova G."/>
            <person name="Pati A."/>
            <person name="Chen A."/>
            <person name="Palaniappan K."/>
            <person name="Land M."/>
            <person name="Hauser L."/>
            <person name="Chang Y."/>
            <person name="Jeffries C."/>
            <person name="Tapia R."/>
            <person name="Brettin T."/>
            <person name="Detter J."/>
            <person name="Han C."/>
            <person name="Yasawong M."/>
            <person name="Rohde M."/>
            <person name="Tindall B."/>
            <person name="Goker M."/>
            <person name="Woyke T."/>
            <person name="Bristow J."/>
            <person name="Eisen J."/>
            <person name="Markowitz V."/>
            <person name="Hugenholtz P."/>
            <person name="Kyrpides N."/>
            <person name="Klenk H."/>
            <person name="Lapidus A."/>
        </authorList>
    </citation>
    <scope>NUCLEOTIDE SEQUENCE [LARGE SCALE GENOMIC DNA]</scope>
    <source>
        <strain evidence="2">DSM 9799 / CCM 4581 / KCTC 23876 / PAT</strain>
    </source>
</reference>
<sequence length="169" mass="18845">MVEGLGCSNARLRVHMGNRPPLMPFTEPDGVMPLLDGDIARISQAGGNGWRKLFSVYAKLVWALPDRPVAARRWSRWQDYRDGALLQPDSDTALLFSDPQPTPEGLQILMGKSFGLAATGRAGIPLCWLDAHFAVSPDNRTIVCPYFDYRQLTNARIDTLVTLMRSLHH</sequence>
<dbReference type="KEGG" id="fbl:Fbal_1448"/>
<evidence type="ECO:0000313" key="2">
    <source>
        <dbReference type="Proteomes" id="UP000006683"/>
    </source>
</evidence>
<dbReference type="Proteomes" id="UP000006683">
    <property type="component" value="Chromosome"/>
</dbReference>
<keyword evidence="2" id="KW-1185">Reference proteome</keyword>
<dbReference type="AlphaFoldDB" id="E1SNG8"/>
<dbReference type="Pfam" id="PF22098">
    <property type="entry name" value="DUF6942"/>
    <property type="match status" value="1"/>
</dbReference>
<gene>
    <name evidence="1" type="ordered locus">Fbal_1448</name>
</gene>
<proteinExistence type="predicted"/>
<accession>E1SNG8</accession>
<evidence type="ECO:0000313" key="1">
    <source>
        <dbReference type="EMBL" id="ADN75652.1"/>
    </source>
</evidence>
<dbReference type="STRING" id="550540.Fbal_1448"/>
<protein>
    <submittedName>
        <fullName evidence="1">Uncharacterized protein</fullName>
    </submittedName>
</protein>
<dbReference type="EMBL" id="CP002209">
    <property type="protein sequence ID" value="ADN75652.1"/>
    <property type="molecule type" value="Genomic_DNA"/>
</dbReference>
<dbReference type="GeneID" id="67181665"/>
<dbReference type="RefSeq" id="WP_013344958.1">
    <property type="nucleotide sequence ID" value="NC_014541.1"/>
</dbReference>
<dbReference type="eggNOG" id="ENOG5031N4I">
    <property type="taxonomic scope" value="Bacteria"/>
</dbReference>
<organism evidence="1 2">
    <name type="scientific">Ferrimonas balearica (strain DSM 9799 / CCM 4581 / KCTC 23876 / PAT)</name>
    <dbReference type="NCBI Taxonomy" id="550540"/>
    <lineage>
        <taxon>Bacteria</taxon>
        <taxon>Pseudomonadati</taxon>
        <taxon>Pseudomonadota</taxon>
        <taxon>Gammaproteobacteria</taxon>
        <taxon>Alteromonadales</taxon>
        <taxon>Ferrimonadaceae</taxon>
        <taxon>Ferrimonas</taxon>
    </lineage>
</organism>
<dbReference type="HOGENOM" id="CLU_108934_0_0_6"/>